<keyword evidence="7" id="KW-0449">Lipoprotein</keyword>
<keyword evidence="5" id="KW-0564">Palmitate</keyword>
<evidence type="ECO:0000256" key="2">
    <source>
        <dbReference type="ARBA" id="ARBA00007248"/>
    </source>
</evidence>
<evidence type="ECO:0000256" key="4">
    <source>
        <dbReference type="ARBA" id="ARBA00023136"/>
    </source>
</evidence>
<evidence type="ECO:0000256" key="6">
    <source>
        <dbReference type="ARBA" id="ARBA00023237"/>
    </source>
</evidence>
<feature type="transmembrane region" description="Helical" evidence="8">
    <location>
        <begin position="12"/>
        <end position="32"/>
    </location>
</feature>
<comment type="caution">
    <text evidence="9">The sequence shown here is derived from an EMBL/GenBank/DDBJ whole genome shotgun (WGS) entry which is preliminary data.</text>
</comment>
<organism evidence="9 10">
    <name type="scientific">Bacteroides difficilis</name>
    <dbReference type="NCBI Taxonomy" id="2763021"/>
    <lineage>
        <taxon>Bacteria</taxon>
        <taxon>Pseudomonadati</taxon>
        <taxon>Bacteroidota</taxon>
        <taxon>Bacteroidia</taxon>
        <taxon>Bacteroidales</taxon>
        <taxon>Bacteroidaceae</taxon>
        <taxon>Bacteroides</taxon>
    </lineage>
</organism>
<protein>
    <submittedName>
        <fullName evidence="9">FimB/Mfa2 family fimbrial subunit</fullName>
    </submittedName>
</protein>
<sequence>MNTLSYIKCWGIAALTVVVHAFLFVSCDSMIYNEEGDCSVRYRLKFRYDMNLKFADAFAHEVKSVRLYAFNPEGELVWQSAEQSSILASGDYTMSLDLDPGDYHLVAWCGLDNEESFTLPDVSHRCHLEDLHCKLKRQYDLETDEATGTQKRITCSRKDLHPLFHGTLNVSLPVNDDGGEYTYVMPLTKDTNVFRVVLQHLSGEDINADDFVFSIEDRNGWMAHDNSLINDEPITYRAWSTYSGEAGVDVLTKSGVDVMPEVGNRAVTTVKAAVAELTVSRLVKRDWNLYSRPMLTIHTTEGKLVVSIPVIDYALLVRGECNRNMSEQEFLDRADEYNMTFFLDEDNKWVSTVIQILSWKVVRSNVDIE</sequence>
<evidence type="ECO:0000256" key="1">
    <source>
        <dbReference type="ARBA" id="ARBA00004442"/>
    </source>
</evidence>
<dbReference type="Gene3D" id="2.60.40.2090">
    <property type="match status" value="1"/>
</dbReference>
<dbReference type="Pfam" id="PF08842">
    <property type="entry name" value="Mfa2"/>
    <property type="match status" value="1"/>
</dbReference>
<keyword evidence="10" id="KW-1185">Reference proteome</keyword>
<dbReference type="Proteomes" id="UP000600600">
    <property type="component" value="Unassembled WGS sequence"/>
</dbReference>
<evidence type="ECO:0000256" key="8">
    <source>
        <dbReference type="SAM" id="Phobius"/>
    </source>
</evidence>
<evidence type="ECO:0000256" key="3">
    <source>
        <dbReference type="ARBA" id="ARBA00022729"/>
    </source>
</evidence>
<dbReference type="InterPro" id="IPR014941">
    <property type="entry name" value="FimB/Mfa2/Mfa3"/>
</dbReference>
<reference evidence="9 10" key="1">
    <citation type="submission" date="2020-08" db="EMBL/GenBank/DDBJ databases">
        <title>Genome public.</title>
        <authorList>
            <person name="Liu C."/>
            <person name="Sun Q."/>
        </authorList>
    </citation>
    <scope>NUCLEOTIDE SEQUENCE [LARGE SCALE GENOMIC DNA]</scope>
    <source>
        <strain evidence="9 10">M27</strain>
    </source>
</reference>
<dbReference type="Gene3D" id="2.60.40.2100">
    <property type="match status" value="1"/>
</dbReference>
<dbReference type="RefSeq" id="WP_186968145.1">
    <property type="nucleotide sequence ID" value="NZ_JACOOE010000009.1"/>
</dbReference>
<keyword evidence="3" id="KW-0732">Signal</keyword>
<keyword evidence="8" id="KW-0812">Transmembrane</keyword>
<evidence type="ECO:0000256" key="5">
    <source>
        <dbReference type="ARBA" id="ARBA00023139"/>
    </source>
</evidence>
<name>A0ABR7CF20_9BACE</name>
<proteinExistence type="inferred from homology"/>
<accession>A0ABR7CF20</accession>
<evidence type="ECO:0000313" key="9">
    <source>
        <dbReference type="EMBL" id="MBC5606386.1"/>
    </source>
</evidence>
<comment type="similarity">
    <text evidence="2">Belongs to the bacteroidetes fimbrillin superfamily. FimB/Mfa2 family.</text>
</comment>
<evidence type="ECO:0000256" key="7">
    <source>
        <dbReference type="ARBA" id="ARBA00023288"/>
    </source>
</evidence>
<keyword evidence="6" id="KW-0998">Cell outer membrane</keyword>
<comment type="subcellular location">
    <subcellularLocation>
        <location evidence="1">Cell outer membrane</location>
    </subcellularLocation>
</comment>
<evidence type="ECO:0000313" key="10">
    <source>
        <dbReference type="Proteomes" id="UP000600600"/>
    </source>
</evidence>
<keyword evidence="4 8" id="KW-0472">Membrane</keyword>
<keyword evidence="8" id="KW-1133">Transmembrane helix</keyword>
<gene>
    <name evidence="9" type="ORF">H8S67_17175</name>
</gene>
<dbReference type="EMBL" id="JACOOE010000009">
    <property type="protein sequence ID" value="MBC5606386.1"/>
    <property type="molecule type" value="Genomic_DNA"/>
</dbReference>